<dbReference type="SUPFAM" id="SSF50978">
    <property type="entry name" value="WD40 repeat-like"/>
    <property type="match status" value="1"/>
</dbReference>
<keyword evidence="1 3" id="KW-0853">WD repeat</keyword>
<reference evidence="5 6" key="1">
    <citation type="submission" date="2018-02" db="EMBL/GenBank/DDBJ databases">
        <title>Draft genome sequences of Elsinoe sp., causing black scab on jojoba.</title>
        <authorList>
            <person name="Stodart B."/>
            <person name="Jeffress S."/>
            <person name="Ash G."/>
            <person name="Arun Chinnappa K."/>
        </authorList>
    </citation>
    <scope>NUCLEOTIDE SEQUENCE [LARGE SCALE GENOMIC DNA]</scope>
    <source>
        <strain evidence="5 6">Hillstone_2</strain>
    </source>
</reference>
<evidence type="ECO:0000256" key="1">
    <source>
        <dbReference type="ARBA" id="ARBA00022574"/>
    </source>
</evidence>
<dbReference type="GO" id="GO:0010997">
    <property type="term" value="F:anaphase-promoting complex binding"/>
    <property type="evidence" value="ECO:0007669"/>
    <property type="project" value="InterPro"/>
</dbReference>
<sequence>MSSVRTLHRPVSGPLLSRSNNASLVQDDSAFPGIDGAQHIRASSADLRGNLVLDADSIDVFDVLDAPGLRDDYYCSLLAYSPTVQCLAVGLGSNVYFWSEAEGVKTPESLTSPASGHITSLSFSSEDGGKSILAIGRADGRVTLWNTSAREPCFDAHQPSPISSLVFSPRQAKRPSYRDPNITVDMELLAVGDEAGHLYIYAVEYPDFEQRDLYNWHGALNILVRLEAHTQQVCGIAWSIDNAYLATGGNDNSVFIFETKRILPHPKQPPPRPNPYVSTTHHPRIPPRLPSTRPILKHPLCSHPPTYPTLPASSAKHHIPLTAAIKALSFAPWSPSLVALGAGSNDRGIHFHHAGSGAKLAAIDTAAQPEHRVRVAVYSWPDCVVRVKIEWAGEERALWGVGYCAPFLPSRGGCMRGRGEAGSRGGKGRTGRRKTRLEREGCLVVATSDASIKFHEVWSEGPGGARVVGPYGGRGAGGIGCMGSGILEELEGCEMRGGEVIR</sequence>
<name>A0A4U7B7K9_9PEZI</name>
<dbReference type="PROSITE" id="PS50082">
    <property type="entry name" value="WD_REPEATS_2"/>
    <property type="match status" value="1"/>
</dbReference>
<dbReference type="EMBL" id="PTQR01000047">
    <property type="protein sequence ID" value="TKX24104.1"/>
    <property type="molecule type" value="Genomic_DNA"/>
</dbReference>
<evidence type="ECO:0000313" key="6">
    <source>
        <dbReference type="Proteomes" id="UP000308133"/>
    </source>
</evidence>
<feature type="region of interest" description="Disordered" evidence="4">
    <location>
        <begin position="263"/>
        <end position="284"/>
    </location>
</feature>
<dbReference type="AlphaFoldDB" id="A0A4U7B7K9"/>
<dbReference type="InterPro" id="IPR001680">
    <property type="entry name" value="WD40_rpt"/>
</dbReference>
<dbReference type="GO" id="GO:1905786">
    <property type="term" value="P:positive regulation of anaphase-promoting complex-dependent catabolic process"/>
    <property type="evidence" value="ECO:0007669"/>
    <property type="project" value="TreeGrafter"/>
</dbReference>
<dbReference type="GO" id="GO:0005680">
    <property type="term" value="C:anaphase-promoting complex"/>
    <property type="evidence" value="ECO:0007669"/>
    <property type="project" value="TreeGrafter"/>
</dbReference>
<dbReference type="InterPro" id="IPR033010">
    <property type="entry name" value="Cdc20/Fizzy"/>
</dbReference>
<dbReference type="PANTHER" id="PTHR19918">
    <property type="entry name" value="CELL DIVISION CYCLE 20 CDC20 FIZZY -RELATED"/>
    <property type="match status" value="1"/>
</dbReference>
<keyword evidence="2" id="KW-0677">Repeat</keyword>
<evidence type="ECO:0000256" key="3">
    <source>
        <dbReference type="PROSITE-ProRule" id="PRU00221"/>
    </source>
</evidence>
<proteinExistence type="predicted"/>
<feature type="repeat" description="WD" evidence="3">
    <location>
        <begin position="226"/>
        <end position="258"/>
    </location>
</feature>
<dbReference type="SMART" id="SM00320">
    <property type="entry name" value="WD40"/>
    <property type="match status" value="3"/>
</dbReference>
<dbReference type="PANTHER" id="PTHR19918:SF5">
    <property type="entry name" value="MEIOSIS-SPECIFIC APC_C ACTIVATOR PROTEIN AMA1"/>
    <property type="match status" value="1"/>
</dbReference>
<dbReference type="Pfam" id="PF00400">
    <property type="entry name" value="WD40"/>
    <property type="match status" value="1"/>
</dbReference>
<dbReference type="PROSITE" id="PS50294">
    <property type="entry name" value="WD_REPEATS_REGION"/>
    <property type="match status" value="1"/>
</dbReference>
<protein>
    <submittedName>
        <fullName evidence="5">WD domain-containing protein 13</fullName>
    </submittedName>
</protein>
<evidence type="ECO:0000313" key="5">
    <source>
        <dbReference type="EMBL" id="TKX24104.1"/>
    </source>
</evidence>
<dbReference type="GO" id="GO:1990757">
    <property type="term" value="F:ubiquitin ligase activator activity"/>
    <property type="evidence" value="ECO:0007669"/>
    <property type="project" value="TreeGrafter"/>
</dbReference>
<evidence type="ECO:0000256" key="4">
    <source>
        <dbReference type="SAM" id="MobiDB-lite"/>
    </source>
</evidence>
<comment type="caution">
    <text evidence="5">The sequence shown here is derived from an EMBL/GenBank/DDBJ whole genome shotgun (WGS) entry which is preliminary data.</text>
</comment>
<dbReference type="Proteomes" id="UP000308133">
    <property type="component" value="Unassembled WGS sequence"/>
</dbReference>
<evidence type="ECO:0000256" key="2">
    <source>
        <dbReference type="ARBA" id="ARBA00022737"/>
    </source>
</evidence>
<organism evidence="5 6">
    <name type="scientific">Elsinoe australis</name>
    <dbReference type="NCBI Taxonomy" id="40998"/>
    <lineage>
        <taxon>Eukaryota</taxon>
        <taxon>Fungi</taxon>
        <taxon>Dikarya</taxon>
        <taxon>Ascomycota</taxon>
        <taxon>Pezizomycotina</taxon>
        <taxon>Dothideomycetes</taxon>
        <taxon>Dothideomycetidae</taxon>
        <taxon>Myriangiales</taxon>
        <taxon>Elsinoaceae</taxon>
        <taxon>Elsinoe</taxon>
    </lineage>
</organism>
<gene>
    <name evidence="5" type="ORF">C1H76_3672</name>
</gene>
<dbReference type="InterPro" id="IPR036322">
    <property type="entry name" value="WD40_repeat_dom_sf"/>
</dbReference>
<dbReference type="Gene3D" id="2.130.10.10">
    <property type="entry name" value="YVTN repeat-like/Quinoprotein amine dehydrogenase"/>
    <property type="match status" value="2"/>
</dbReference>
<dbReference type="InterPro" id="IPR015943">
    <property type="entry name" value="WD40/YVTN_repeat-like_dom_sf"/>
</dbReference>
<accession>A0A4U7B7K9</accession>
<dbReference type="GO" id="GO:0031145">
    <property type="term" value="P:anaphase-promoting complex-dependent catabolic process"/>
    <property type="evidence" value="ECO:0007669"/>
    <property type="project" value="TreeGrafter"/>
</dbReference>